<dbReference type="FunFam" id="3.40.50.300:FF:001749">
    <property type="entry name" value="P-loop containing nucleoside triphosphate hydrolase"/>
    <property type="match status" value="1"/>
</dbReference>
<dbReference type="EMBL" id="LT608277">
    <property type="protein sequence ID" value="SCM18724.1"/>
    <property type="molecule type" value="Genomic_DNA"/>
</dbReference>
<dbReference type="EMBL" id="LT608261">
    <property type="protein sequence ID" value="SCM16926.1"/>
    <property type="molecule type" value="Genomic_DNA"/>
</dbReference>
<dbReference type="OrthoDB" id="1879at2759"/>
<dbReference type="Pfam" id="PF13087">
    <property type="entry name" value="AAA_12"/>
    <property type="match status" value="1"/>
</dbReference>
<dbReference type="InterPro" id="IPR041677">
    <property type="entry name" value="DNA2/NAM7_AAA_11"/>
</dbReference>
<dbReference type="Pfam" id="PF16399">
    <property type="entry name" value="Aquarius_N_1st"/>
    <property type="match status" value="1"/>
</dbReference>
<evidence type="ECO:0000256" key="1">
    <source>
        <dbReference type="SAM" id="Coils"/>
    </source>
</evidence>
<dbReference type="InterPro" id="IPR047187">
    <property type="entry name" value="SF1_C_Upf1"/>
</dbReference>
<dbReference type="InterPro" id="IPR048966">
    <property type="entry name" value="Aquarius_b-barrel"/>
</dbReference>
<evidence type="ECO:0000313" key="12">
    <source>
        <dbReference type="Proteomes" id="UP000219860"/>
    </source>
</evidence>
<dbReference type="Proteomes" id="UP000219860">
    <property type="component" value="Chromosome 13"/>
</dbReference>
<dbReference type="GO" id="GO:0071013">
    <property type="term" value="C:catalytic step 2 spliceosome"/>
    <property type="evidence" value="ECO:0007669"/>
    <property type="project" value="TreeGrafter"/>
</dbReference>
<evidence type="ECO:0000313" key="10">
    <source>
        <dbReference type="EMBL" id="SCN28160.1"/>
    </source>
</evidence>
<dbReference type="Proteomes" id="UP000069549">
    <property type="component" value="Chromosome 13"/>
</dbReference>
<evidence type="ECO:0000313" key="13">
    <source>
        <dbReference type="Proteomes" id="UP000219974"/>
    </source>
</evidence>
<name>A0A0Z0A313_PLABE</name>
<dbReference type="PANTHER" id="PTHR10887">
    <property type="entry name" value="DNA2/NAM7 HELICASE FAMILY"/>
    <property type="match status" value="1"/>
</dbReference>
<dbReference type="EMBL" id="LT608149">
    <property type="protein sequence ID" value="SCL98898.1"/>
    <property type="molecule type" value="Genomic_DNA"/>
</dbReference>
<evidence type="ECO:0000313" key="6">
    <source>
        <dbReference type="EMBL" id="CXJ06021.1"/>
    </source>
</evidence>
<feature type="domain" description="DNA2/NAM7 helicase helicase" evidence="2">
    <location>
        <begin position="1900"/>
        <end position="1980"/>
    </location>
</feature>
<dbReference type="OMA" id="NFNPGFT"/>
<accession>A0A0Z0A313</accession>
<dbReference type="Gene3D" id="3.40.50.300">
    <property type="entry name" value="P-loop containing nucleotide triphosphate hydrolases"/>
    <property type="match status" value="3"/>
</dbReference>
<evidence type="ECO:0000313" key="14">
    <source>
        <dbReference type="Proteomes" id="UP000220214"/>
    </source>
</evidence>
<proteinExistence type="predicted"/>
<dbReference type="Proteomes" id="UP000219974">
    <property type="component" value="Chromosome 13"/>
</dbReference>
<organism evidence="6 11">
    <name type="scientific">Plasmodium berghei</name>
    <dbReference type="NCBI Taxonomy" id="5821"/>
    <lineage>
        <taxon>Eukaryota</taxon>
        <taxon>Sar</taxon>
        <taxon>Alveolata</taxon>
        <taxon>Apicomplexa</taxon>
        <taxon>Aconoidasida</taxon>
        <taxon>Haemosporida</taxon>
        <taxon>Plasmodiidae</taxon>
        <taxon>Plasmodium</taxon>
        <taxon>Plasmodium (Vinckeia)</taxon>
    </lineage>
</organism>
<dbReference type="Proteomes" id="UP000220214">
    <property type="component" value="Chromosome 13"/>
</dbReference>
<dbReference type="Proteomes" id="UP000516480">
    <property type="component" value="Chromosome 13"/>
</dbReference>
<dbReference type="InterPro" id="IPR027417">
    <property type="entry name" value="P-loop_NTPase"/>
</dbReference>
<reference evidence="6 11" key="1">
    <citation type="submission" date="2016-02" db="EMBL/GenBank/DDBJ databases">
        <authorList>
            <consortium name="Pathogen Informatics"/>
        </authorList>
    </citation>
    <scope>NUCLEOTIDE SEQUENCE [LARGE SCALE GENOMIC DNA]</scope>
    <source>
        <strain evidence="6 11">K173</strain>
        <strain evidence="7 15">NK65 ny</strain>
        <strain evidence="10 14">NK65e</strain>
        <strain evidence="8 12">SP11 Antwerpcl1</strain>
        <strain evidence="9 13">SP11 RLL</strain>
    </source>
</reference>
<dbReference type="Pfam" id="PF13086">
    <property type="entry name" value="AAA_11"/>
    <property type="match status" value="2"/>
</dbReference>
<evidence type="ECO:0000259" key="4">
    <source>
        <dbReference type="Pfam" id="PF16399"/>
    </source>
</evidence>
<evidence type="ECO:0008006" key="16">
    <source>
        <dbReference type="Google" id="ProtNLM"/>
    </source>
</evidence>
<evidence type="ECO:0000313" key="11">
    <source>
        <dbReference type="Proteomes" id="UP000069549"/>
    </source>
</evidence>
<evidence type="ECO:0000259" key="2">
    <source>
        <dbReference type="Pfam" id="PF13086"/>
    </source>
</evidence>
<dbReference type="InterPro" id="IPR032174">
    <property type="entry name" value="Aquarius_N"/>
</dbReference>
<feature type="domain" description="RNA helicase aquarius beta-barrel" evidence="5">
    <location>
        <begin position="976"/>
        <end position="1125"/>
    </location>
</feature>
<gene>
    <name evidence="6" type="ORF">PBK173_000426700</name>
    <name evidence="10" type="ORF">PBNK65E_000416200</name>
    <name evidence="7" type="ORF">PBNK65NY_000415500</name>
    <name evidence="8" type="ORF">PBSP11A_000416000</name>
    <name evidence="9" type="ORF">PBSP11RLL_000416200</name>
</gene>
<dbReference type="EMBL" id="LT614639">
    <property type="protein sequence ID" value="SCN28160.1"/>
    <property type="molecule type" value="Genomic_DNA"/>
</dbReference>
<evidence type="ECO:0000313" key="7">
    <source>
        <dbReference type="EMBL" id="SCL98898.1"/>
    </source>
</evidence>
<dbReference type="PANTHER" id="PTHR10887:SF5">
    <property type="entry name" value="RNA HELICASE AQUARIUS"/>
    <property type="match status" value="1"/>
</dbReference>
<protein>
    <recommendedName>
        <fullName evidence="16">P-loop containing nucleoside triphosphate hydrolase</fullName>
    </recommendedName>
</protein>
<evidence type="ECO:0000259" key="3">
    <source>
        <dbReference type="Pfam" id="PF13087"/>
    </source>
</evidence>
<keyword evidence="1" id="KW-0175">Coiled coil</keyword>
<dbReference type="CDD" id="cd18808">
    <property type="entry name" value="SF1_C_Upf1"/>
    <property type="match status" value="1"/>
</dbReference>
<feature type="domain" description="RNA helicase aquarius N-terminal" evidence="4">
    <location>
        <begin position="580"/>
        <end position="737"/>
    </location>
</feature>
<dbReference type="InterPro" id="IPR041679">
    <property type="entry name" value="DNA2/NAM7-like_C"/>
</dbReference>
<dbReference type="GO" id="GO:0003729">
    <property type="term" value="F:mRNA binding"/>
    <property type="evidence" value="ECO:0007669"/>
    <property type="project" value="TreeGrafter"/>
</dbReference>
<feature type="domain" description="DNA2/NAM7 helicase-like C-terminal" evidence="3">
    <location>
        <begin position="1989"/>
        <end position="2181"/>
    </location>
</feature>
<dbReference type="Pfam" id="PF21143">
    <property type="entry name" value="Aquarius_N_2nd"/>
    <property type="match status" value="1"/>
</dbReference>
<dbReference type="InterPro" id="IPR045055">
    <property type="entry name" value="DNA2/NAM7-like"/>
</dbReference>
<dbReference type="GO" id="GO:0004386">
    <property type="term" value="F:helicase activity"/>
    <property type="evidence" value="ECO:0007669"/>
    <property type="project" value="InterPro"/>
</dbReference>
<evidence type="ECO:0000259" key="5">
    <source>
        <dbReference type="Pfam" id="PF21143"/>
    </source>
</evidence>
<evidence type="ECO:0000313" key="8">
    <source>
        <dbReference type="EMBL" id="SCM16926.1"/>
    </source>
</evidence>
<dbReference type="SUPFAM" id="SSF52540">
    <property type="entry name" value="P-loop containing nucleoside triphosphate hydrolases"/>
    <property type="match status" value="1"/>
</dbReference>
<feature type="domain" description="DNA2/NAM7 helicase helicase" evidence="2">
    <location>
        <begin position="1475"/>
        <end position="1604"/>
    </location>
</feature>
<sequence length="2255" mass="269136">MSKKLENKKSGKRSWINIFGKKGNDIDKFEDTNVSKCEKQNDDDDQNCDETGFVINHIDFNLFCMKNEETNDDINKNFNCDNDLNGENVERIDENTLNFIGKTYDMLKIRKFNFNDLKKVENSQYFEKIIWSKYNMYDNLYTLSNNNVFFLNDNVVDNKLRLLYIKHILSLIVLICYKYEEKGKHEIWDQIIYNKIDEFEKLVEVEKHGHIDEDTNEINERFNLYKLFLIQKFNNLFYNVVKLINYNFVFNEYSGKTNKNDIKGNSDKKNDANNKDNFYKEIKNYRNRLFKLDFLEKSFIIQFFINIYSSIDKKFLFKLCLELCNPYIWKRINYDYLNFFLFKKNKDAKNLFDNISKMMEKKYLNNKQYDEINVYTSNCKITFENDNHDAKINEYDENIILFINKNEFFYNLINYFLIILDIIERNFTEFDELSSNSSISSCSDNDIDDLELEEYEYNMNLLNSEKGHNINNLEKTNLPNREEGDSGYTRLDEEIDRNYEDQNDNLVKNIKKNNNNNEDVENDDSIEFYLMHGFSDDERNNKFGDINEYKKEEILEMFLKYENKLKNKKYVTRNMTKKAEKNSKQRNKYIILFVEKCIEFFIDLLSQLYSRRILYILMKYFNIFIYCKISILNKNKKFKELIRLFKYYIEMYINNFSGNPLTYLEINNEHYKNFEYFQVFCYKHFQKHEILQKYYLKSVFLMDKKKELLKNFSKLKNEELLFLCKSLKYIVTPDGGKGSENSTRGILNSNNNNYVFENIRIFNKKNKLFYIALLMENLCFKNNIFEDIDKQCEYPNEKDLFENILIDTKDDLKDKKRKKKKTFLYTKPLFKLNLQYLCINDYVFRIYNLFKLQSYHDIRKDIIDYVYETNPKNKKVNDNTICKYVFEIDENNIDNEYDAGRGGIDPKFLNFDTKINPENQNGSNNITNFEKKRKKNDNEDLKEYKVIDNNGNTSYNYKLYNEYQLNSIVYDVNKLDNTYFANERRMSNKIDSFKIVNVDITTKKVTAEILIDLQYKHYEKVYNEWNMIRPSDILFLVSVKNYTNCYKNKINIIDDNDLKKLLGINYLRGCEVIQYDNAFENGEGDENYKECTLKKITVYLDYAQYQRDIVVNPDIYNSFNLLVRRKQKENNFYYILNNIKTLIMNPDDAVIPSWVHDIFLGYCKNSIKYYQDYLPKKENMEIVGNLYSDDSDDESATTTKNNNEDNLYMSVKGLKKKLAYNKENLNFIKKNIDDINYLNTFLNIKHALSTTTGAYVCIDLSHINISSEDNKINVKNIINEYIEPLLLSYVPIKYENEKKYLQTNSLQKSILESLYYHICIINKYKINDMNFVSKFTSNIKAIYYYDNEFFFNFEFKEKEYILILNNYIDKAVRKEETEEILKKIKIHKEVSEDNCGILINDSKGIKEIFEHILNNLIKYLSIKDDIYRIQNNIYEDPNYPLEGLLIHSKKKNSTNVELFKKENNKNGAKNKINYTKRQIECIKSGLYEGITIIEGVPGSGKTSILNKIINILFNNKKQEKILICTHSNSCLNYIFNLLVKENLIHQKYLCRVGMGEVDIENLRNEYEELEKMLSKNGDNNFGASPDSMHKLNNVSLHDEDDNFNFSKYGRINYMIDLREKLLNDANLLSESTNNSKIYNCLSANQYYENAVKKRVSKFLKYVNIFKKNEVEDMDTIFNSYIMSCIDDQDIYNLFLCPKIYIKNTDIVENIIWKSENANVYNYKGIENQKILDEDKACFYFIHPKDQINTLNLSIYNVLFPFKKYINLKLYKVDIDLYLNYISIFASKNTKNNEEKELTEEYSVKLEISNNKKSDNGIDEEENDNCDIKEGIKEENKEKNKIEGKNYDIFKGDITNDMVFGMNDDFYVSKCYISKIVMIFEHLHDCRPFEILKSQKERGIYIITKLARVIAMTCTHASINRSKIAKLQFYFDNIIIDECTQITENDTFLPLLLQENRYHKSKLKRIIFVGDSNQLPPIIKNKYIKNYSNYEQSLYKRFLRLDLPSIYLNEQGRMRNEICNVYKYFYSKYNIQIENLDCINKDKFLKNFNPGFTYTYQFIHVESEEYTPVPYFYQNLLEAEMVVAIFMYMRLIGYSNEMITILTTYNGQKELILDILKKNCLYNKLIGVPKKVTTVDKYQGKQNDFVIISLVRSKSIGYMKNVKRLIVAFSRARYGLYVVGNYNLYKKNYEFKKPLYFFKKNKLELSLQMNENFNSIERQINNPPVIIKDLNQFYSVLYSLSNAQLSNDSSITEKNK</sequence>
<evidence type="ECO:0000313" key="9">
    <source>
        <dbReference type="EMBL" id="SCM18724.1"/>
    </source>
</evidence>
<dbReference type="EMBL" id="LT160033">
    <property type="protein sequence ID" value="CXJ06021.1"/>
    <property type="molecule type" value="Genomic_DNA"/>
</dbReference>
<evidence type="ECO:0000313" key="15">
    <source>
        <dbReference type="Proteomes" id="UP000516480"/>
    </source>
</evidence>
<dbReference type="VEuPathDB" id="PlasmoDB:PBANKA_1365300"/>
<feature type="coiled-coil region" evidence="1">
    <location>
        <begin position="1552"/>
        <end position="1579"/>
    </location>
</feature>